<keyword evidence="5 9" id="KW-1133">Transmembrane helix</keyword>
<dbReference type="PANTHER" id="PTHR42643:SF24">
    <property type="entry name" value="IONOTROPIC RECEPTOR 60A"/>
    <property type="match status" value="1"/>
</dbReference>
<gene>
    <name evidence="11" type="ORF">L798_14365</name>
</gene>
<evidence type="ECO:0000256" key="9">
    <source>
        <dbReference type="SAM" id="Phobius"/>
    </source>
</evidence>
<dbReference type="eggNOG" id="KOG1052">
    <property type="taxonomic scope" value="Eukaryota"/>
</dbReference>
<keyword evidence="7" id="KW-0675">Receptor</keyword>
<keyword evidence="8" id="KW-0325">Glycoprotein</keyword>
<evidence type="ECO:0000313" key="12">
    <source>
        <dbReference type="Proteomes" id="UP000027135"/>
    </source>
</evidence>
<accession>A0A067QZW1</accession>
<comment type="subcellular location">
    <subcellularLocation>
        <location evidence="1">Cell membrane</location>
        <topology evidence="1">Multi-pass membrane protein</topology>
    </subcellularLocation>
</comment>
<dbReference type="SUPFAM" id="SSF53850">
    <property type="entry name" value="Periplasmic binding protein-like II"/>
    <property type="match status" value="1"/>
</dbReference>
<reference evidence="11 12" key="1">
    <citation type="journal article" date="2014" name="Nat. Commun.">
        <title>Molecular traces of alternative social organization in a termite genome.</title>
        <authorList>
            <person name="Terrapon N."/>
            <person name="Li C."/>
            <person name="Robertson H.M."/>
            <person name="Ji L."/>
            <person name="Meng X."/>
            <person name="Booth W."/>
            <person name="Chen Z."/>
            <person name="Childers C.P."/>
            <person name="Glastad K.M."/>
            <person name="Gokhale K."/>
            <person name="Gowin J."/>
            <person name="Gronenberg W."/>
            <person name="Hermansen R.A."/>
            <person name="Hu H."/>
            <person name="Hunt B.G."/>
            <person name="Huylmans A.K."/>
            <person name="Khalil S.M."/>
            <person name="Mitchell R.D."/>
            <person name="Munoz-Torres M.C."/>
            <person name="Mustard J.A."/>
            <person name="Pan H."/>
            <person name="Reese J.T."/>
            <person name="Scharf M.E."/>
            <person name="Sun F."/>
            <person name="Vogel H."/>
            <person name="Xiao J."/>
            <person name="Yang W."/>
            <person name="Yang Z."/>
            <person name="Yang Z."/>
            <person name="Zhou J."/>
            <person name="Zhu J."/>
            <person name="Brent C.S."/>
            <person name="Elsik C.G."/>
            <person name="Goodisman M.A."/>
            <person name="Liberles D.A."/>
            <person name="Roe R.M."/>
            <person name="Vargo E.L."/>
            <person name="Vilcinskas A."/>
            <person name="Wang J."/>
            <person name="Bornberg-Bauer E."/>
            <person name="Korb J."/>
            <person name="Zhang G."/>
            <person name="Liebig J."/>
        </authorList>
    </citation>
    <scope>NUCLEOTIDE SEQUENCE [LARGE SCALE GENOMIC DNA]</scope>
    <source>
        <tissue evidence="11">Whole organism</tissue>
    </source>
</reference>
<keyword evidence="6 9" id="KW-0472">Membrane</keyword>
<sequence>MQQLYELMAGSVLRATFPHNCSCLHMAVTGNAMETLVIASAAQICPLLVLMLGITPTVPTEGTIMVTEKAHDVLAVSRRYSRLLIFYTGDTPLRDFDDTLAMLLVVQQDTNFIITEPISGRILGQWDPVEGLILRNKLPWIDYALKTRNGRLSSLRVSLFECPPYVMYKHVNINGTEAIQFDGIEVRIVREAMCKMNITFLPEDGSVWGNTSKGPWKRIVEDVAEHHADVAVCSLWLTANPPVGLQMSAPWTRQKGTFLVPKSRPLTPAMMLYLPLKLWTWVVLLHVTLIFVLILYGISRMLPSGEGCQYHSLCICLLDTFRMLMLNSCPRFPQQAAMRYLLTSWAFFSLLTMTTYSTGYTSLFTFPPYSPPINTVDDLLYQGIYWGERSNDFKLLFIDVGNPKLAEFGKRFKPEISVLDREKRILQGQYAVFTKTMSSTFVTETETLSHKARQKLRIMKEPVFTFYVAIGLCPNSPFKSHIDSTITRLQDAGIVHYWQRLMIQNLGYHYMSKFFEVTHKENTGHSALSLDSMQGAFCMLGMGLALSCITWFIEISTGHRNKMCTTSTYTKT</sequence>
<evidence type="ECO:0000256" key="1">
    <source>
        <dbReference type="ARBA" id="ARBA00004651"/>
    </source>
</evidence>
<dbReference type="Pfam" id="PF00060">
    <property type="entry name" value="Lig_chan"/>
    <property type="match status" value="1"/>
</dbReference>
<feature type="domain" description="Ionotropic glutamate receptor C-terminal" evidence="10">
    <location>
        <begin position="280"/>
        <end position="544"/>
    </location>
</feature>
<name>A0A067QZW1_ZOONE</name>
<organism evidence="11 12">
    <name type="scientific">Zootermopsis nevadensis</name>
    <name type="common">Dampwood termite</name>
    <dbReference type="NCBI Taxonomy" id="136037"/>
    <lineage>
        <taxon>Eukaryota</taxon>
        <taxon>Metazoa</taxon>
        <taxon>Ecdysozoa</taxon>
        <taxon>Arthropoda</taxon>
        <taxon>Hexapoda</taxon>
        <taxon>Insecta</taxon>
        <taxon>Pterygota</taxon>
        <taxon>Neoptera</taxon>
        <taxon>Polyneoptera</taxon>
        <taxon>Dictyoptera</taxon>
        <taxon>Blattodea</taxon>
        <taxon>Blattoidea</taxon>
        <taxon>Termitoidae</taxon>
        <taxon>Termopsidae</taxon>
        <taxon>Zootermopsis</taxon>
    </lineage>
</organism>
<feature type="transmembrane region" description="Helical" evidence="9">
    <location>
        <begin position="533"/>
        <end position="553"/>
    </location>
</feature>
<evidence type="ECO:0000259" key="10">
    <source>
        <dbReference type="Pfam" id="PF00060"/>
    </source>
</evidence>
<dbReference type="AlphaFoldDB" id="A0A067QZW1"/>
<proteinExistence type="inferred from homology"/>
<evidence type="ECO:0000313" key="11">
    <source>
        <dbReference type="EMBL" id="KDR10686.1"/>
    </source>
</evidence>
<evidence type="ECO:0000256" key="4">
    <source>
        <dbReference type="ARBA" id="ARBA00022692"/>
    </source>
</evidence>
<evidence type="ECO:0000256" key="6">
    <source>
        <dbReference type="ARBA" id="ARBA00023136"/>
    </source>
</evidence>
<dbReference type="GO" id="GO:0015276">
    <property type="term" value="F:ligand-gated monoatomic ion channel activity"/>
    <property type="evidence" value="ECO:0007669"/>
    <property type="project" value="InterPro"/>
</dbReference>
<protein>
    <recommendedName>
        <fullName evidence="10">Ionotropic glutamate receptor C-terminal domain-containing protein</fullName>
    </recommendedName>
</protein>
<comment type="similarity">
    <text evidence="2">Belongs to the glutamate-gated ion channel (TC 1.A.10.1) family.</text>
</comment>
<keyword evidence="3" id="KW-1003">Cell membrane</keyword>
<dbReference type="Gene3D" id="1.10.287.70">
    <property type="match status" value="1"/>
</dbReference>
<dbReference type="GO" id="GO:0005886">
    <property type="term" value="C:plasma membrane"/>
    <property type="evidence" value="ECO:0007669"/>
    <property type="project" value="UniProtKB-SubCell"/>
</dbReference>
<evidence type="ECO:0000256" key="7">
    <source>
        <dbReference type="ARBA" id="ARBA00023170"/>
    </source>
</evidence>
<evidence type="ECO:0000256" key="8">
    <source>
        <dbReference type="ARBA" id="ARBA00023180"/>
    </source>
</evidence>
<dbReference type="Gene3D" id="3.40.190.10">
    <property type="entry name" value="Periplasmic binding protein-like II"/>
    <property type="match status" value="1"/>
</dbReference>
<dbReference type="InParanoid" id="A0A067QZW1"/>
<feature type="transmembrane region" description="Helical" evidence="9">
    <location>
        <begin position="340"/>
        <end position="359"/>
    </location>
</feature>
<dbReference type="Proteomes" id="UP000027135">
    <property type="component" value="Unassembled WGS sequence"/>
</dbReference>
<evidence type="ECO:0000256" key="5">
    <source>
        <dbReference type="ARBA" id="ARBA00022989"/>
    </source>
</evidence>
<keyword evidence="4 9" id="KW-0812">Transmembrane</keyword>
<evidence type="ECO:0000256" key="2">
    <source>
        <dbReference type="ARBA" id="ARBA00008685"/>
    </source>
</evidence>
<dbReference type="InterPro" id="IPR052192">
    <property type="entry name" value="Insect_Ionotropic_Sensory_Rcpt"/>
</dbReference>
<dbReference type="OMA" id="DITHNTN"/>
<dbReference type="PANTHER" id="PTHR42643">
    <property type="entry name" value="IONOTROPIC RECEPTOR 20A-RELATED"/>
    <property type="match status" value="1"/>
</dbReference>
<keyword evidence="12" id="KW-1185">Reference proteome</keyword>
<dbReference type="GO" id="GO:0050906">
    <property type="term" value="P:detection of stimulus involved in sensory perception"/>
    <property type="evidence" value="ECO:0007669"/>
    <property type="project" value="UniProtKB-ARBA"/>
</dbReference>
<dbReference type="InterPro" id="IPR001320">
    <property type="entry name" value="Iontro_rcpt_C"/>
</dbReference>
<feature type="transmembrane region" description="Helical" evidence="9">
    <location>
        <begin position="278"/>
        <end position="298"/>
    </location>
</feature>
<evidence type="ECO:0000256" key="3">
    <source>
        <dbReference type="ARBA" id="ARBA00022475"/>
    </source>
</evidence>
<dbReference type="EMBL" id="KK853149">
    <property type="protein sequence ID" value="KDR10686.1"/>
    <property type="molecule type" value="Genomic_DNA"/>
</dbReference>